<dbReference type="InterPro" id="IPR023187">
    <property type="entry name" value="Tscrpt_reg_MarR-type_CS"/>
</dbReference>
<proteinExistence type="predicted"/>
<evidence type="ECO:0000256" key="1">
    <source>
        <dbReference type="ARBA" id="ARBA00023015"/>
    </source>
</evidence>
<dbReference type="EMBL" id="JARXHW010000053">
    <property type="protein sequence ID" value="MDQ8209143.1"/>
    <property type="molecule type" value="Genomic_DNA"/>
</dbReference>
<dbReference type="InterPro" id="IPR036390">
    <property type="entry name" value="WH_DNA-bd_sf"/>
</dbReference>
<accession>A0ABU1AYA1</accession>
<dbReference type="InterPro" id="IPR036388">
    <property type="entry name" value="WH-like_DNA-bd_sf"/>
</dbReference>
<keyword evidence="6" id="KW-1185">Reference proteome</keyword>
<dbReference type="InterPro" id="IPR000835">
    <property type="entry name" value="HTH_MarR-typ"/>
</dbReference>
<dbReference type="Pfam" id="PF01047">
    <property type="entry name" value="MarR"/>
    <property type="match status" value="1"/>
</dbReference>
<evidence type="ECO:0000259" key="4">
    <source>
        <dbReference type="PROSITE" id="PS50995"/>
    </source>
</evidence>
<name>A0ABU1AYA1_9BACT</name>
<dbReference type="PANTHER" id="PTHR42756:SF1">
    <property type="entry name" value="TRANSCRIPTIONAL REPRESSOR OF EMRAB OPERON"/>
    <property type="match status" value="1"/>
</dbReference>
<dbReference type="Gene3D" id="1.10.10.10">
    <property type="entry name" value="Winged helix-like DNA-binding domain superfamily/Winged helix DNA-binding domain"/>
    <property type="match status" value="1"/>
</dbReference>
<keyword evidence="3" id="KW-0804">Transcription</keyword>
<keyword evidence="2" id="KW-0238">DNA-binding</keyword>
<dbReference type="PROSITE" id="PS50995">
    <property type="entry name" value="HTH_MARR_2"/>
    <property type="match status" value="1"/>
</dbReference>
<organism evidence="5 6">
    <name type="scientific">Thalassobacterium maritimum</name>
    <dbReference type="NCBI Taxonomy" id="3041265"/>
    <lineage>
        <taxon>Bacteria</taxon>
        <taxon>Pseudomonadati</taxon>
        <taxon>Verrucomicrobiota</taxon>
        <taxon>Opitutia</taxon>
        <taxon>Puniceicoccales</taxon>
        <taxon>Coraliomargaritaceae</taxon>
        <taxon>Thalassobacterium</taxon>
    </lineage>
</organism>
<evidence type="ECO:0000256" key="2">
    <source>
        <dbReference type="ARBA" id="ARBA00023125"/>
    </source>
</evidence>
<dbReference type="PANTHER" id="PTHR42756">
    <property type="entry name" value="TRANSCRIPTIONAL REGULATOR, MARR"/>
    <property type="match status" value="1"/>
</dbReference>
<dbReference type="SMART" id="SM00347">
    <property type="entry name" value="HTH_MARR"/>
    <property type="match status" value="1"/>
</dbReference>
<dbReference type="Proteomes" id="UP001225316">
    <property type="component" value="Unassembled WGS sequence"/>
</dbReference>
<reference evidence="5 6" key="1">
    <citation type="submission" date="2023-04" db="EMBL/GenBank/DDBJ databases">
        <title>A novel bacteria isolated from coastal sediment.</title>
        <authorList>
            <person name="Liu X.-J."/>
            <person name="Du Z.-J."/>
        </authorList>
    </citation>
    <scope>NUCLEOTIDE SEQUENCE [LARGE SCALE GENOMIC DNA]</scope>
    <source>
        <strain evidence="5 6">SDUM461003</strain>
    </source>
</reference>
<dbReference type="PROSITE" id="PS01117">
    <property type="entry name" value="HTH_MARR_1"/>
    <property type="match status" value="1"/>
</dbReference>
<protein>
    <submittedName>
        <fullName evidence="5">MarR family transcriptional regulator</fullName>
    </submittedName>
</protein>
<evidence type="ECO:0000313" key="5">
    <source>
        <dbReference type="EMBL" id="MDQ8209143.1"/>
    </source>
</evidence>
<feature type="domain" description="HTH marR-type" evidence="4">
    <location>
        <begin position="27"/>
        <end position="172"/>
    </location>
</feature>
<sequence>MNEPTMFKDPPKLECFVEVSKLFENCDPEVMYTLATFFHAHDLLWKQKLAHCAESGISHGRFMILVLLMNKDQIQGDSSWITASTPAELADLAQISRASVTGLLDSLEKDGFVCRKHDTSDRRTVSIYLTEQGQEFLDKFLPPHFKMMSKLMNVLEREEQAQLLLLLEKLASGVSELVNAESKDGSDGKNI</sequence>
<dbReference type="SUPFAM" id="SSF46785">
    <property type="entry name" value="Winged helix' DNA-binding domain"/>
    <property type="match status" value="1"/>
</dbReference>
<evidence type="ECO:0000256" key="3">
    <source>
        <dbReference type="ARBA" id="ARBA00023163"/>
    </source>
</evidence>
<comment type="caution">
    <text evidence="5">The sequence shown here is derived from an EMBL/GenBank/DDBJ whole genome shotgun (WGS) entry which is preliminary data.</text>
</comment>
<gene>
    <name evidence="5" type="ORF">QEH52_16575</name>
</gene>
<evidence type="ECO:0000313" key="6">
    <source>
        <dbReference type="Proteomes" id="UP001225316"/>
    </source>
</evidence>
<dbReference type="PRINTS" id="PR00598">
    <property type="entry name" value="HTHMARR"/>
</dbReference>
<keyword evidence="1" id="KW-0805">Transcription regulation</keyword>
<dbReference type="RefSeq" id="WP_308951965.1">
    <property type="nucleotide sequence ID" value="NZ_JARXHW010000053.1"/>
</dbReference>